<evidence type="ECO:0000313" key="3">
    <source>
        <dbReference type="Proteomes" id="UP001205890"/>
    </source>
</evidence>
<dbReference type="InterPro" id="IPR011576">
    <property type="entry name" value="Pyridox_Oxase_N"/>
</dbReference>
<sequence length="198" mass="22583">MDDFLTDEMRVLQERFQTRRLADKVRERAFRNKFTEADRAFIDNAQFFFLATVDRNGRPQCSYKGGPRGFVRVTGEAEITFPLFEGNGLYLSAGNIAGTGRVDLLFIDFEKQSRLRVNGTARIDERHPLLGRVKAAQAFVRVEASDIHPNCSRHVHKMAMLEPSHSTPLFDDQDVGKADWGQAYLDVLPDYMKPDPKT</sequence>
<dbReference type="PANTHER" id="PTHR42815:SF2">
    <property type="entry name" value="FAD-BINDING, PUTATIVE (AFU_ORTHOLOGUE AFUA_6G07600)-RELATED"/>
    <property type="match status" value="1"/>
</dbReference>
<dbReference type="InterPro" id="IPR012349">
    <property type="entry name" value="Split_barrel_FMN-bd"/>
</dbReference>
<evidence type="ECO:0000313" key="2">
    <source>
        <dbReference type="EMBL" id="MCP8937458.1"/>
    </source>
</evidence>
<dbReference type="Proteomes" id="UP001205890">
    <property type="component" value="Unassembled WGS sequence"/>
</dbReference>
<dbReference type="Gene3D" id="2.30.110.10">
    <property type="entry name" value="Electron Transport, Fmn-binding Protein, Chain A"/>
    <property type="match status" value="1"/>
</dbReference>
<dbReference type="Pfam" id="PF01243">
    <property type="entry name" value="PNPOx_N"/>
    <property type="match status" value="1"/>
</dbReference>
<evidence type="ECO:0000259" key="1">
    <source>
        <dbReference type="Pfam" id="PF01243"/>
    </source>
</evidence>
<feature type="domain" description="Pyridoxamine 5'-phosphate oxidase N-terminal" evidence="1">
    <location>
        <begin position="34"/>
        <end position="136"/>
    </location>
</feature>
<gene>
    <name evidence="2" type="ORF">NK718_02935</name>
</gene>
<reference evidence="2 3" key="1">
    <citation type="submission" date="2022-07" db="EMBL/GenBank/DDBJ databases">
        <authorList>
            <person name="Li W.-J."/>
            <person name="Deng Q.-Q."/>
        </authorList>
    </citation>
    <scope>NUCLEOTIDE SEQUENCE [LARGE SCALE GENOMIC DNA]</scope>
    <source>
        <strain evidence="2 3">SYSU M60028</strain>
    </source>
</reference>
<keyword evidence="3" id="KW-1185">Reference proteome</keyword>
<dbReference type="RefSeq" id="WP_254738466.1">
    <property type="nucleotide sequence ID" value="NZ_JANCLU010000002.1"/>
</dbReference>
<dbReference type="SUPFAM" id="SSF50475">
    <property type="entry name" value="FMN-binding split barrel"/>
    <property type="match status" value="1"/>
</dbReference>
<name>A0ABT1LB15_9HYPH</name>
<dbReference type="PANTHER" id="PTHR42815">
    <property type="entry name" value="FAD-BINDING, PUTATIVE (AFU_ORTHOLOGUE AFUA_6G07600)-RELATED"/>
    <property type="match status" value="1"/>
</dbReference>
<proteinExistence type="predicted"/>
<organism evidence="2 3">
    <name type="scientific">Alsobacter ponti</name>
    <dbReference type="NCBI Taxonomy" id="2962936"/>
    <lineage>
        <taxon>Bacteria</taxon>
        <taxon>Pseudomonadati</taxon>
        <taxon>Pseudomonadota</taxon>
        <taxon>Alphaproteobacteria</taxon>
        <taxon>Hyphomicrobiales</taxon>
        <taxon>Alsobacteraceae</taxon>
        <taxon>Alsobacter</taxon>
    </lineage>
</organism>
<comment type="caution">
    <text evidence="2">The sequence shown here is derived from an EMBL/GenBank/DDBJ whole genome shotgun (WGS) entry which is preliminary data.</text>
</comment>
<dbReference type="EMBL" id="JANCLU010000002">
    <property type="protein sequence ID" value="MCP8937458.1"/>
    <property type="molecule type" value="Genomic_DNA"/>
</dbReference>
<protein>
    <submittedName>
        <fullName evidence="2">Pyridoxamine 5'-phosphate oxidase family protein</fullName>
    </submittedName>
</protein>
<accession>A0ABT1LB15</accession>